<accession>A0A4R6X878</accession>
<dbReference type="AlphaFoldDB" id="A0A4R6X878"/>
<dbReference type="PANTHER" id="PTHR43679:SF2">
    <property type="entry name" value="OCTANOYL-[GCVH]:PROTEIN N-OCTANOYLTRANSFERASE"/>
    <property type="match status" value="1"/>
</dbReference>
<keyword evidence="3" id="KW-1185">Reference proteome</keyword>
<dbReference type="PROSITE" id="PS51733">
    <property type="entry name" value="BPL_LPL_CATALYTIC"/>
    <property type="match status" value="1"/>
</dbReference>
<proteinExistence type="predicted"/>
<dbReference type="Proteomes" id="UP000295729">
    <property type="component" value="Unassembled WGS sequence"/>
</dbReference>
<organism evidence="2 3">
    <name type="scientific">Marinomonas communis</name>
    <dbReference type="NCBI Taxonomy" id="28254"/>
    <lineage>
        <taxon>Bacteria</taxon>
        <taxon>Pseudomonadati</taxon>
        <taxon>Pseudomonadota</taxon>
        <taxon>Gammaproteobacteria</taxon>
        <taxon>Oceanospirillales</taxon>
        <taxon>Oceanospirillaceae</taxon>
        <taxon>Marinomonas</taxon>
    </lineage>
</organism>
<dbReference type="Pfam" id="PF21948">
    <property type="entry name" value="LplA-B_cat"/>
    <property type="match status" value="1"/>
</dbReference>
<reference evidence="2 3" key="1">
    <citation type="submission" date="2019-03" db="EMBL/GenBank/DDBJ databases">
        <title>Genomic Encyclopedia of Type Strains, Phase IV (KMG-IV): sequencing the most valuable type-strain genomes for metagenomic binning, comparative biology and taxonomic classification.</title>
        <authorList>
            <person name="Goeker M."/>
        </authorList>
    </citation>
    <scope>NUCLEOTIDE SEQUENCE [LARGE SCALE GENOMIC DNA]</scope>
    <source>
        <strain evidence="2 3">DSM 5604</strain>
    </source>
</reference>
<dbReference type="InterPro" id="IPR004143">
    <property type="entry name" value="BPL_LPL_catalytic"/>
</dbReference>
<sequence length="247" mass="27667">MMKVPSTVELTRTMTKRKNRIIQLPNTTVERAFEKESELLKKVQQNTLQQALLLWQTPEPTVVLPASKKWLATPELIDQLHEKGWQILSRRTGGAPVPQVAGVLNVSHMYVWDTDQPYSISDSYERFCAALQRFFKALGIETEAHATPFSYCDGDYNINIKGQKVVGTAQRVTLGQQGEKVVLAQACILLEADLEQLIYPINLSNALNHIDEQVKADAHTCLADHLASLPSEQSLYQQLIQAFAPVA</sequence>
<dbReference type="EMBL" id="SNZA01000006">
    <property type="protein sequence ID" value="TDR06347.1"/>
    <property type="molecule type" value="Genomic_DNA"/>
</dbReference>
<evidence type="ECO:0000313" key="3">
    <source>
        <dbReference type="Proteomes" id="UP000295729"/>
    </source>
</evidence>
<feature type="domain" description="BPL/LPL catalytic" evidence="1">
    <location>
        <begin position="46"/>
        <end position="234"/>
    </location>
</feature>
<dbReference type="SUPFAM" id="SSF55681">
    <property type="entry name" value="Class II aaRS and biotin synthetases"/>
    <property type="match status" value="1"/>
</dbReference>
<dbReference type="Gene3D" id="3.30.930.10">
    <property type="entry name" value="Bira Bifunctional Protein, Domain 2"/>
    <property type="match status" value="1"/>
</dbReference>
<comment type="caution">
    <text evidence="2">The sequence shown here is derived from an EMBL/GenBank/DDBJ whole genome shotgun (WGS) entry which is preliminary data.</text>
</comment>
<gene>
    <name evidence="2" type="ORF">C8D85_3279</name>
</gene>
<protein>
    <submittedName>
        <fullName evidence="2">Lipoate-protein ligase A</fullName>
    </submittedName>
</protein>
<dbReference type="InterPro" id="IPR045864">
    <property type="entry name" value="aa-tRNA-synth_II/BPL/LPL"/>
</dbReference>
<evidence type="ECO:0000259" key="1">
    <source>
        <dbReference type="PROSITE" id="PS51733"/>
    </source>
</evidence>
<keyword evidence="2" id="KW-0436">Ligase</keyword>
<dbReference type="RefSeq" id="WP_244937044.1">
    <property type="nucleotide sequence ID" value="NZ_SNZA01000006.1"/>
</dbReference>
<dbReference type="PANTHER" id="PTHR43679">
    <property type="entry name" value="OCTANOYLTRANSFERASE LIPM-RELATED"/>
    <property type="match status" value="1"/>
</dbReference>
<name>A0A4R6X878_9GAMM</name>
<dbReference type="InterPro" id="IPR050664">
    <property type="entry name" value="Octanoyltrans_LipM/LipL"/>
</dbReference>
<evidence type="ECO:0000313" key="2">
    <source>
        <dbReference type="EMBL" id="TDR06347.1"/>
    </source>
</evidence>
<dbReference type="GO" id="GO:0016874">
    <property type="term" value="F:ligase activity"/>
    <property type="evidence" value="ECO:0007669"/>
    <property type="project" value="UniProtKB-KW"/>
</dbReference>